<evidence type="ECO:0000256" key="6">
    <source>
        <dbReference type="ARBA" id="ARBA00022840"/>
    </source>
</evidence>
<dbReference type="CDD" id="cd17920">
    <property type="entry name" value="DEXHc_RecQ"/>
    <property type="match status" value="1"/>
</dbReference>
<proteinExistence type="inferred from homology"/>
<dbReference type="SMART" id="SM00490">
    <property type="entry name" value="HELICc"/>
    <property type="match status" value="1"/>
</dbReference>
<dbReference type="Gene3D" id="3.40.50.300">
    <property type="entry name" value="P-loop containing nucleotide triphosphate hydrolases"/>
    <property type="match status" value="2"/>
</dbReference>
<sequence length="570" mass="61650">MHGARKTGNTRAVLINDLLRRVFGVGSLRPGQRQVIDSVLAGCNTLAIMPTGGGKSLCYQIPASLLPGTTVVVSPLISLMQDQLDKLEELGIRAAQVNSSLPRAEELEALAGIRSRASDIVFCTPERLATEEFLELLRASSVSLVVIDEAHCISQWGHDFRPAYLAIGAAVAALGRPPVLALTATATDDVVADIGQQLGIDDLRVINTGMYRANLYYRVLQSTNGGEKLAQALEMVRAGAGAGIVYAATVKAAEQLYAMLEEAGESVALYHGRLPAAQRKLHQQWFMSGERRVMVATNAFGMGIDKPDVRFVIHLQVPASLEAYYQESGRAGRDGEPADCTLLYFQDDKRLQQFFLVRAYPNAVELAAVHASVCALAGDGAAPPKPVAFAALRDALAESQLPQSRLHVCLKLLKDGGMLRHNRSLAWLPCQPPSSAEHYARLAGVYQDKQERDRAALGHMVAYAQSGYCRWKLLLDYFDANEDGMDNCGCCDNCITPPQVAFDEDELANMQADMGTESPAPQPPAVQVGSRVRVPKYDVGTVLAVAGDQVTIAFPGEEPRTFLAEYVQTL</sequence>
<keyword evidence="4 15" id="KW-0378">Hydrolase</keyword>
<organism evidence="15 16">
    <name type="scientific">Pseudoduganella rivuli</name>
    <dbReference type="NCBI Taxonomy" id="2666085"/>
    <lineage>
        <taxon>Bacteria</taxon>
        <taxon>Pseudomonadati</taxon>
        <taxon>Pseudomonadota</taxon>
        <taxon>Betaproteobacteria</taxon>
        <taxon>Burkholderiales</taxon>
        <taxon>Oxalobacteraceae</taxon>
        <taxon>Telluria group</taxon>
        <taxon>Pseudoduganella</taxon>
    </lineage>
</organism>
<dbReference type="EC" id="5.6.2.4" evidence="10"/>
<dbReference type="Gene3D" id="1.10.10.10">
    <property type="entry name" value="Winged helix-like DNA-binding domain superfamily/Winged helix DNA-binding domain"/>
    <property type="match status" value="1"/>
</dbReference>
<dbReference type="InterPro" id="IPR014001">
    <property type="entry name" value="Helicase_ATP-bd"/>
</dbReference>
<evidence type="ECO:0000313" key="15">
    <source>
        <dbReference type="EMBL" id="MRV76566.1"/>
    </source>
</evidence>
<dbReference type="GO" id="GO:0030894">
    <property type="term" value="C:replisome"/>
    <property type="evidence" value="ECO:0007669"/>
    <property type="project" value="TreeGrafter"/>
</dbReference>
<dbReference type="PROSITE" id="PS00690">
    <property type="entry name" value="DEAH_ATP_HELICASE"/>
    <property type="match status" value="1"/>
</dbReference>
<dbReference type="InterPro" id="IPR002464">
    <property type="entry name" value="DNA/RNA_helicase_DEAH_CS"/>
</dbReference>
<evidence type="ECO:0000256" key="9">
    <source>
        <dbReference type="ARBA" id="ARBA00034617"/>
    </source>
</evidence>
<dbReference type="PROSITE" id="PS51194">
    <property type="entry name" value="HELICASE_CTER"/>
    <property type="match status" value="1"/>
</dbReference>
<dbReference type="PROSITE" id="PS51192">
    <property type="entry name" value="HELICASE_ATP_BIND_1"/>
    <property type="match status" value="1"/>
</dbReference>
<dbReference type="GO" id="GO:0006310">
    <property type="term" value="P:DNA recombination"/>
    <property type="evidence" value="ECO:0007669"/>
    <property type="project" value="InterPro"/>
</dbReference>
<dbReference type="GO" id="GO:0046872">
    <property type="term" value="F:metal ion binding"/>
    <property type="evidence" value="ECO:0007669"/>
    <property type="project" value="UniProtKB-KW"/>
</dbReference>
<accession>A0A7X2IUX8</accession>
<keyword evidence="7" id="KW-0238">DNA-binding</keyword>
<comment type="caution">
    <text evidence="15">The sequence shown here is derived from an EMBL/GenBank/DDBJ whole genome shotgun (WGS) entry which is preliminary data.</text>
</comment>
<dbReference type="GO" id="GO:0043138">
    <property type="term" value="F:3'-5' DNA helicase activity"/>
    <property type="evidence" value="ECO:0007669"/>
    <property type="project" value="UniProtKB-EC"/>
</dbReference>
<dbReference type="GO" id="GO:0003677">
    <property type="term" value="F:DNA binding"/>
    <property type="evidence" value="ECO:0007669"/>
    <property type="project" value="UniProtKB-KW"/>
</dbReference>
<dbReference type="GO" id="GO:0016787">
    <property type="term" value="F:hydrolase activity"/>
    <property type="evidence" value="ECO:0007669"/>
    <property type="project" value="UniProtKB-KW"/>
</dbReference>
<dbReference type="Pfam" id="PF00271">
    <property type="entry name" value="Helicase_C"/>
    <property type="match status" value="1"/>
</dbReference>
<comment type="similarity">
    <text evidence="1">Belongs to the helicase family. RecQ subfamily.</text>
</comment>
<evidence type="ECO:0000256" key="2">
    <source>
        <dbReference type="ARBA" id="ARBA00022723"/>
    </source>
</evidence>
<protein>
    <recommendedName>
        <fullName evidence="11">ATP-dependent DNA helicase RecQ</fullName>
        <ecNumber evidence="10">5.6.2.4</ecNumber>
    </recommendedName>
    <alternativeName>
        <fullName evidence="12">DNA 3'-5' helicase RecQ</fullName>
    </alternativeName>
</protein>
<evidence type="ECO:0000313" key="16">
    <source>
        <dbReference type="Proteomes" id="UP000446768"/>
    </source>
</evidence>
<dbReference type="Pfam" id="PF00270">
    <property type="entry name" value="DEAD"/>
    <property type="match status" value="1"/>
</dbReference>
<keyword evidence="5 15" id="KW-0347">Helicase</keyword>
<dbReference type="SUPFAM" id="SSF52540">
    <property type="entry name" value="P-loop containing nucleoside triphosphate hydrolases"/>
    <property type="match status" value="1"/>
</dbReference>
<evidence type="ECO:0000256" key="12">
    <source>
        <dbReference type="ARBA" id="ARBA00044550"/>
    </source>
</evidence>
<dbReference type="PANTHER" id="PTHR13710:SF105">
    <property type="entry name" value="ATP-DEPENDENT DNA HELICASE Q1"/>
    <property type="match status" value="1"/>
</dbReference>
<gene>
    <name evidence="15" type="ORF">GJ700_33125</name>
</gene>
<keyword evidence="8" id="KW-0413">Isomerase</keyword>
<dbReference type="NCBIfam" id="TIGR00614">
    <property type="entry name" value="recQ_fam"/>
    <property type="match status" value="1"/>
</dbReference>
<dbReference type="InterPro" id="IPR004589">
    <property type="entry name" value="DNA_helicase_ATP-dep_RecQ"/>
</dbReference>
<dbReference type="SMART" id="SM00487">
    <property type="entry name" value="DEXDc"/>
    <property type="match status" value="1"/>
</dbReference>
<dbReference type="FunFam" id="3.40.50.300:FF:001389">
    <property type="entry name" value="ATP-dependent DNA helicase RecQ"/>
    <property type="match status" value="1"/>
</dbReference>
<dbReference type="EMBL" id="WKJJ01000035">
    <property type="protein sequence ID" value="MRV76566.1"/>
    <property type="molecule type" value="Genomic_DNA"/>
</dbReference>
<keyword evidence="3" id="KW-0547">Nucleotide-binding</keyword>
<dbReference type="InterPro" id="IPR001650">
    <property type="entry name" value="Helicase_C-like"/>
</dbReference>
<dbReference type="GO" id="GO:0043590">
    <property type="term" value="C:bacterial nucleoid"/>
    <property type="evidence" value="ECO:0007669"/>
    <property type="project" value="TreeGrafter"/>
</dbReference>
<feature type="domain" description="Helicase ATP-binding" evidence="13">
    <location>
        <begin position="36"/>
        <end position="204"/>
    </location>
</feature>
<comment type="catalytic activity">
    <reaction evidence="9">
        <text>Couples ATP hydrolysis with the unwinding of duplex DNA by translocating in the 3'-5' direction.</text>
        <dbReference type="EC" id="5.6.2.4"/>
    </reaction>
</comment>
<evidence type="ECO:0000256" key="7">
    <source>
        <dbReference type="ARBA" id="ARBA00023125"/>
    </source>
</evidence>
<dbReference type="InterPro" id="IPR011545">
    <property type="entry name" value="DEAD/DEAH_box_helicase_dom"/>
</dbReference>
<feature type="domain" description="Helicase C-terminal" evidence="14">
    <location>
        <begin position="228"/>
        <end position="377"/>
    </location>
</feature>
<dbReference type="GO" id="GO:0006281">
    <property type="term" value="P:DNA repair"/>
    <property type="evidence" value="ECO:0007669"/>
    <property type="project" value="TreeGrafter"/>
</dbReference>
<evidence type="ECO:0000256" key="1">
    <source>
        <dbReference type="ARBA" id="ARBA00005446"/>
    </source>
</evidence>
<dbReference type="GO" id="GO:0009378">
    <property type="term" value="F:four-way junction helicase activity"/>
    <property type="evidence" value="ECO:0007669"/>
    <property type="project" value="TreeGrafter"/>
</dbReference>
<dbReference type="InterPro" id="IPR036388">
    <property type="entry name" value="WH-like_DNA-bd_sf"/>
</dbReference>
<dbReference type="GO" id="GO:0005524">
    <property type="term" value="F:ATP binding"/>
    <property type="evidence" value="ECO:0007669"/>
    <property type="project" value="UniProtKB-KW"/>
</dbReference>
<evidence type="ECO:0000256" key="5">
    <source>
        <dbReference type="ARBA" id="ARBA00022806"/>
    </source>
</evidence>
<evidence type="ECO:0000256" key="3">
    <source>
        <dbReference type="ARBA" id="ARBA00022741"/>
    </source>
</evidence>
<evidence type="ECO:0000256" key="11">
    <source>
        <dbReference type="ARBA" id="ARBA00044535"/>
    </source>
</evidence>
<keyword evidence="6" id="KW-0067">ATP-binding</keyword>
<evidence type="ECO:0000259" key="13">
    <source>
        <dbReference type="PROSITE" id="PS51192"/>
    </source>
</evidence>
<dbReference type="PANTHER" id="PTHR13710">
    <property type="entry name" value="DNA HELICASE RECQ FAMILY MEMBER"/>
    <property type="match status" value="1"/>
</dbReference>
<dbReference type="Pfam" id="PF16124">
    <property type="entry name" value="RecQ_Zn_bind"/>
    <property type="match status" value="1"/>
</dbReference>
<keyword evidence="2" id="KW-0479">Metal-binding</keyword>
<evidence type="ECO:0000259" key="14">
    <source>
        <dbReference type="PROSITE" id="PS51194"/>
    </source>
</evidence>
<dbReference type="Proteomes" id="UP000446768">
    <property type="component" value="Unassembled WGS sequence"/>
</dbReference>
<evidence type="ECO:0000256" key="4">
    <source>
        <dbReference type="ARBA" id="ARBA00022801"/>
    </source>
</evidence>
<keyword evidence="16" id="KW-1185">Reference proteome</keyword>
<evidence type="ECO:0000256" key="8">
    <source>
        <dbReference type="ARBA" id="ARBA00023235"/>
    </source>
</evidence>
<dbReference type="InterPro" id="IPR032284">
    <property type="entry name" value="RecQ_Zn-bd"/>
</dbReference>
<dbReference type="AlphaFoldDB" id="A0A7X2IUX8"/>
<evidence type="ECO:0000256" key="10">
    <source>
        <dbReference type="ARBA" id="ARBA00034808"/>
    </source>
</evidence>
<reference evidence="15 16" key="1">
    <citation type="submission" date="2019-11" db="EMBL/GenBank/DDBJ databases">
        <title>Novel species isolated from a subtropical stream in China.</title>
        <authorList>
            <person name="Lu H."/>
        </authorList>
    </citation>
    <scope>NUCLEOTIDE SEQUENCE [LARGE SCALE GENOMIC DNA]</scope>
    <source>
        <strain evidence="15 16">FT92W</strain>
    </source>
</reference>
<dbReference type="InterPro" id="IPR027417">
    <property type="entry name" value="P-loop_NTPase"/>
</dbReference>
<dbReference type="GO" id="GO:0005737">
    <property type="term" value="C:cytoplasm"/>
    <property type="evidence" value="ECO:0007669"/>
    <property type="project" value="TreeGrafter"/>
</dbReference>
<name>A0A7X2IUX8_9BURK</name>